<reference evidence="3" key="1">
    <citation type="submission" date="2014-03" db="EMBL/GenBank/DDBJ databases">
        <title>The Genome Sequence of Puccinia striiformis f. sp. tritici PST-78.</title>
        <authorList>
            <consortium name="The Broad Institute Genome Sequencing Platform"/>
            <person name="Cuomo C."/>
            <person name="Hulbert S."/>
            <person name="Chen X."/>
            <person name="Walker B."/>
            <person name="Young S.K."/>
            <person name="Zeng Q."/>
            <person name="Gargeya S."/>
            <person name="Fitzgerald M."/>
            <person name="Haas B."/>
            <person name="Abouelleil A."/>
            <person name="Alvarado L."/>
            <person name="Arachchi H.M."/>
            <person name="Berlin A.M."/>
            <person name="Chapman S.B."/>
            <person name="Goldberg J."/>
            <person name="Griggs A."/>
            <person name="Gujja S."/>
            <person name="Hansen M."/>
            <person name="Howarth C."/>
            <person name="Imamovic A."/>
            <person name="Larimer J."/>
            <person name="McCowan C."/>
            <person name="Montmayeur A."/>
            <person name="Murphy C."/>
            <person name="Neiman D."/>
            <person name="Pearson M."/>
            <person name="Priest M."/>
            <person name="Roberts A."/>
            <person name="Saif S."/>
            <person name="Shea T."/>
            <person name="Sisk P."/>
            <person name="Sykes S."/>
            <person name="Wortman J."/>
            <person name="Nusbaum C."/>
            <person name="Birren B."/>
        </authorList>
    </citation>
    <scope>NUCLEOTIDE SEQUENCE [LARGE SCALE GENOMIC DNA]</scope>
    <source>
        <strain evidence="3">race PST-78</strain>
    </source>
</reference>
<evidence type="ECO:0000313" key="3">
    <source>
        <dbReference type="Proteomes" id="UP000054564"/>
    </source>
</evidence>
<evidence type="ECO:0000313" key="2">
    <source>
        <dbReference type="EMBL" id="KNE86646.1"/>
    </source>
</evidence>
<accession>A0A0L0UI07</accession>
<proteinExistence type="predicted"/>
<evidence type="ECO:0000256" key="1">
    <source>
        <dbReference type="SAM" id="MobiDB-lite"/>
    </source>
</evidence>
<feature type="compositionally biased region" description="Basic and acidic residues" evidence="1">
    <location>
        <begin position="91"/>
        <end position="101"/>
    </location>
</feature>
<dbReference type="Proteomes" id="UP000054564">
    <property type="component" value="Unassembled WGS sequence"/>
</dbReference>
<organism evidence="2 3">
    <name type="scientific">Puccinia striiformis f. sp. tritici PST-78</name>
    <dbReference type="NCBI Taxonomy" id="1165861"/>
    <lineage>
        <taxon>Eukaryota</taxon>
        <taxon>Fungi</taxon>
        <taxon>Dikarya</taxon>
        <taxon>Basidiomycota</taxon>
        <taxon>Pucciniomycotina</taxon>
        <taxon>Pucciniomycetes</taxon>
        <taxon>Pucciniales</taxon>
        <taxon>Pucciniaceae</taxon>
        <taxon>Puccinia</taxon>
    </lineage>
</organism>
<dbReference type="EMBL" id="AJIL01008765">
    <property type="protein sequence ID" value="KNE86646.1"/>
    <property type="molecule type" value="Genomic_DNA"/>
</dbReference>
<comment type="caution">
    <text evidence="2">The sequence shown here is derived from an EMBL/GenBank/DDBJ whole genome shotgun (WGS) entry which is preliminary data.</text>
</comment>
<gene>
    <name evidence="2" type="ORF">PSTG_19991</name>
</gene>
<feature type="region of interest" description="Disordered" evidence="1">
    <location>
        <begin position="71"/>
        <end position="101"/>
    </location>
</feature>
<sequence>THTPSSHNLACSSGFLSSSGAVVGMHDAGCTAAMISGSLFPSFGRDCNVRSSSTVLDAPVSVNSLRPLPPFPPSPAAASIANKPRPSEGAVRMREMARRCQ</sequence>
<protein>
    <submittedName>
        <fullName evidence="2">Uncharacterized protein</fullName>
    </submittedName>
</protein>
<feature type="non-terminal residue" evidence="2">
    <location>
        <position position="1"/>
    </location>
</feature>
<dbReference type="AlphaFoldDB" id="A0A0L0UI07"/>
<name>A0A0L0UI07_9BASI</name>
<keyword evidence="3" id="KW-1185">Reference proteome</keyword>